<sequence length="101" mass="11440">MKKLIYITFSFIMLFSTAGFANATEKTDKTLTTEQQVKLTQFTNRVEEIRNLDKSNLTRTEKKALRSELQLMKKQANAISNGGIYLSVTALLVIIVILLIL</sequence>
<dbReference type="EMBL" id="JBHULV010000040">
    <property type="protein sequence ID" value="MFD2732346.1"/>
    <property type="molecule type" value="Genomic_DNA"/>
</dbReference>
<accession>A0ABW5TTC8</accession>
<feature type="signal peptide" evidence="2">
    <location>
        <begin position="1"/>
        <end position="21"/>
    </location>
</feature>
<dbReference type="RefSeq" id="WP_379044719.1">
    <property type="nucleotide sequence ID" value="NZ_JBHSKW010000047.1"/>
</dbReference>
<evidence type="ECO:0008006" key="5">
    <source>
        <dbReference type="Google" id="ProtNLM"/>
    </source>
</evidence>
<keyword evidence="4" id="KW-1185">Reference proteome</keyword>
<name>A0ABW5TTC8_9SPHI</name>
<proteinExistence type="predicted"/>
<keyword evidence="1" id="KW-0472">Membrane</keyword>
<protein>
    <recommendedName>
        <fullName evidence="5">Seryl-tRNA synthetase</fullName>
    </recommendedName>
</protein>
<keyword evidence="1" id="KW-1133">Transmembrane helix</keyword>
<dbReference type="Proteomes" id="UP001597546">
    <property type="component" value="Unassembled WGS sequence"/>
</dbReference>
<comment type="caution">
    <text evidence="3">The sequence shown here is derived from an EMBL/GenBank/DDBJ whole genome shotgun (WGS) entry which is preliminary data.</text>
</comment>
<reference evidence="4" key="1">
    <citation type="journal article" date="2019" name="Int. J. Syst. Evol. Microbiol.">
        <title>The Global Catalogue of Microorganisms (GCM) 10K type strain sequencing project: providing services to taxonomists for standard genome sequencing and annotation.</title>
        <authorList>
            <consortium name="The Broad Institute Genomics Platform"/>
            <consortium name="The Broad Institute Genome Sequencing Center for Infectious Disease"/>
            <person name="Wu L."/>
            <person name="Ma J."/>
        </authorList>
    </citation>
    <scope>NUCLEOTIDE SEQUENCE [LARGE SCALE GENOMIC DNA]</scope>
    <source>
        <strain evidence="4">KCTC 42456</strain>
    </source>
</reference>
<feature type="transmembrane region" description="Helical" evidence="1">
    <location>
        <begin position="82"/>
        <end position="100"/>
    </location>
</feature>
<gene>
    <name evidence="3" type="ORF">ACFSSE_11590</name>
</gene>
<evidence type="ECO:0000256" key="2">
    <source>
        <dbReference type="SAM" id="SignalP"/>
    </source>
</evidence>
<keyword evidence="1" id="KW-0812">Transmembrane</keyword>
<evidence type="ECO:0000313" key="3">
    <source>
        <dbReference type="EMBL" id="MFD2732346.1"/>
    </source>
</evidence>
<feature type="chain" id="PRO_5046283051" description="Seryl-tRNA synthetase" evidence="2">
    <location>
        <begin position="22"/>
        <end position="101"/>
    </location>
</feature>
<evidence type="ECO:0000313" key="4">
    <source>
        <dbReference type="Proteomes" id="UP001597546"/>
    </source>
</evidence>
<organism evidence="3 4">
    <name type="scientific">Pedobacter alpinus</name>
    <dbReference type="NCBI Taxonomy" id="1590643"/>
    <lineage>
        <taxon>Bacteria</taxon>
        <taxon>Pseudomonadati</taxon>
        <taxon>Bacteroidota</taxon>
        <taxon>Sphingobacteriia</taxon>
        <taxon>Sphingobacteriales</taxon>
        <taxon>Sphingobacteriaceae</taxon>
        <taxon>Pedobacter</taxon>
    </lineage>
</organism>
<evidence type="ECO:0000256" key="1">
    <source>
        <dbReference type="SAM" id="Phobius"/>
    </source>
</evidence>
<keyword evidence="2" id="KW-0732">Signal</keyword>